<dbReference type="EMBL" id="CP011125">
    <property type="protein sequence ID" value="AKF11281.1"/>
    <property type="molecule type" value="Genomic_DNA"/>
</dbReference>
<dbReference type="InterPro" id="IPR002937">
    <property type="entry name" value="Amino_oxidase"/>
</dbReference>
<dbReference type="PANTHER" id="PTHR42923:SF46">
    <property type="entry name" value="AMINE OXIDASE"/>
    <property type="match status" value="1"/>
</dbReference>
<organism evidence="2 3">
    <name type="scientific">Sandaracinus amylolyticus</name>
    <dbReference type="NCBI Taxonomy" id="927083"/>
    <lineage>
        <taxon>Bacteria</taxon>
        <taxon>Pseudomonadati</taxon>
        <taxon>Myxococcota</taxon>
        <taxon>Polyangia</taxon>
        <taxon>Polyangiales</taxon>
        <taxon>Sandaracinaceae</taxon>
        <taxon>Sandaracinus</taxon>
    </lineage>
</organism>
<dbReference type="PANTHER" id="PTHR42923">
    <property type="entry name" value="PROTOPORPHYRINOGEN OXIDASE"/>
    <property type="match status" value="1"/>
</dbReference>
<evidence type="ECO:0000313" key="2">
    <source>
        <dbReference type="EMBL" id="AKF11281.1"/>
    </source>
</evidence>
<evidence type="ECO:0000313" key="3">
    <source>
        <dbReference type="Proteomes" id="UP000034883"/>
    </source>
</evidence>
<dbReference type="STRING" id="927083.DB32_008430"/>
<protein>
    <submittedName>
        <fullName evidence="2">Phytoene desaturase</fullName>
    </submittedName>
</protein>
<keyword evidence="3" id="KW-1185">Reference proteome</keyword>
<dbReference type="KEGG" id="samy:DB32_008430"/>
<accession>A0A0F6WA23</accession>
<dbReference type="Pfam" id="PF01593">
    <property type="entry name" value="Amino_oxidase"/>
    <property type="match status" value="1"/>
</dbReference>
<dbReference type="Proteomes" id="UP000034883">
    <property type="component" value="Chromosome"/>
</dbReference>
<dbReference type="AlphaFoldDB" id="A0A0F6WA23"/>
<gene>
    <name evidence="2" type="ORF">DB32_008430</name>
</gene>
<feature type="domain" description="Amine oxidase" evidence="1">
    <location>
        <begin position="23"/>
        <end position="511"/>
    </location>
</feature>
<sequence>MRGDPVRGEKPRMTKVVILGGGVAGMSAAHELAERGLDVEVHEMRAIAGGKARSIWVPGSGTGGRHDLPGEHGFRFFPGFYRHLPDTMRRIPFPGNVNGVADNLVQATRFQIARDHGDDPVLVARFPRSLDEWYEAVRAILEARLGIPPREAIFFAIRILELLTSCDERRLGELEKVAWWDFTQAARMSLPYRTYLVIGLTRSLVAMRAEEGSTRTVGTILIQLLLDLLEPEGTLDRLLSGPTSEVWLEPWRAHLASLGVAYHTEHEVVGIDVAGGGISSVTIEKSDGTTFTTTGDYYVSCLPVERMVALLTPAMIALDPGLDLLRRLQTEWMNGIQFFLADDVPLVHGHTIYADSPWALTSISQAQFWRRSLSGYGDGTIRGVLSVDVSDWETPGILFHKPAKELATKDEVKDEVWAQVLRSFSPEVASRLSGSMRSWFLDDSIVWPNPNTVENLEPLLVNTIDSWRDRPESKTRIPNLFLASDYVRTHTDLATMEAANEAARRATNHVLDAIASPGPRCGVWPLEEPACFVPFKVVDQWRYRQGRPNLFHRCG</sequence>
<dbReference type="InterPro" id="IPR036188">
    <property type="entry name" value="FAD/NAD-bd_sf"/>
</dbReference>
<reference evidence="2 3" key="1">
    <citation type="submission" date="2015-03" db="EMBL/GenBank/DDBJ databases">
        <title>Genome assembly of Sandaracinus amylolyticus DSM 53668.</title>
        <authorList>
            <person name="Sharma G."/>
            <person name="Subramanian S."/>
        </authorList>
    </citation>
    <scope>NUCLEOTIDE SEQUENCE [LARGE SCALE GENOMIC DNA]</scope>
    <source>
        <strain evidence="2 3">DSM 53668</strain>
    </source>
</reference>
<dbReference type="GO" id="GO:0016491">
    <property type="term" value="F:oxidoreductase activity"/>
    <property type="evidence" value="ECO:0007669"/>
    <property type="project" value="InterPro"/>
</dbReference>
<dbReference type="SUPFAM" id="SSF51905">
    <property type="entry name" value="FAD/NAD(P)-binding domain"/>
    <property type="match status" value="1"/>
</dbReference>
<evidence type="ECO:0000259" key="1">
    <source>
        <dbReference type="Pfam" id="PF01593"/>
    </source>
</evidence>
<name>A0A0F6WA23_9BACT</name>
<dbReference type="InterPro" id="IPR050464">
    <property type="entry name" value="Zeta_carotene_desat/Oxidored"/>
</dbReference>
<proteinExistence type="predicted"/>
<dbReference type="Gene3D" id="3.50.50.60">
    <property type="entry name" value="FAD/NAD(P)-binding domain"/>
    <property type="match status" value="1"/>
</dbReference>